<evidence type="ECO:0008006" key="3">
    <source>
        <dbReference type="Google" id="ProtNLM"/>
    </source>
</evidence>
<reference evidence="1" key="1">
    <citation type="submission" date="2023-10" db="EMBL/GenBank/DDBJ databases">
        <authorList>
            <person name="Chen Y."/>
            <person name="Shah S."/>
            <person name="Dougan E. K."/>
            <person name="Thang M."/>
            <person name="Chan C."/>
        </authorList>
    </citation>
    <scope>NUCLEOTIDE SEQUENCE [LARGE SCALE GENOMIC DNA]</scope>
</reference>
<dbReference type="Proteomes" id="UP001189429">
    <property type="component" value="Unassembled WGS sequence"/>
</dbReference>
<organism evidence="1 2">
    <name type="scientific">Prorocentrum cordatum</name>
    <dbReference type="NCBI Taxonomy" id="2364126"/>
    <lineage>
        <taxon>Eukaryota</taxon>
        <taxon>Sar</taxon>
        <taxon>Alveolata</taxon>
        <taxon>Dinophyceae</taxon>
        <taxon>Prorocentrales</taxon>
        <taxon>Prorocentraceae</taxon>
        <taxon>Prorocentrum</taxon>
    </lineage>
</organism>
<dbReference type="EMBL" id="CAUYUJ010015062">
    <property type="protein sequence ID" value="CAK0849478.1"/>
    <property type="molecule type" value="Genomic_DNA"/>
</dbReference>
<protein>
    <recommendedName>
        <fullName evidence="3">Cellulase</fullName>
    </recommendedName>
</protein>
<gene>
    <name evidence="1" type="ORF">PCOR1329_LOCUS42156</name>
</gene>
<keyword evidence="2" id="KW-1185">Reference proteome</keyword>
<name>A0ABN9TTD8_9DINO</name>
<evidence type="ECO:0000313" key="2">
    <source>
        <dbReference type="Proteomes" id="UP001189429"/>
    </source>
</evidence>
<sequence length="328" mass="36559">MQKPRTRKARALKMGRRALCPSAALSQARRCYKKNDYWSSCNQTCNPNYMWMEDGWVETDETVWDCEDLTVNPVESADPIADAAAEDENGTCLQTGASCALSQCCSEPGAKCYKKNDHWSSCSQTCNPYSLWTVDGWVTTNGTVWDCTEIRPPCSQPGASCALSQCCSDPGSKCYKKNDYWFACNQFCNPNYMWMENGWVKTNETVWDCEVISIDSTDVSSDSDVSIAAGADVSADAASSSDVATASVCSPNGESCALTMCCADPDATCYKKNDYWFACNQTCDPNSMWMEDGWVKTDEAVWDCGEHIIDESEDSQTFWYWLLRLLSR</sequence>
<proteinExistence type="predicted"/>
<evidence type="ECO:0000313" key="1">
    <source>
        <dbReference type="EMBL" id="CAK0849478.1"/>
    </source>
</evidence>
<accession>A0ABN9TTD8</accession>
<comment type="caution">
    <text evidence="1">The sequence shown here is derived from an EMBL/GenBank/DDBJ whole genome shotgun (WGS) entry which is preliminary data.</text>
</comment>